<evidence type="ECO:0000313" key="1">
    <source>
        <dbReference type="EMBL" id="KAI7805821.1"/>
    </source>
</evidence>
<dbReference type="Gene3D" id="3.40.220.10">
    <property type="entry name" value="Leucine Aminopeptidase, subunit E, domain 1"/>
    <property type="match status" value="1"/>
</dbReference>
<dbReference type="EMBL" id="JAFHDT010000009">
    <property type="protein sequence ID" value="KAI7805821.1"/>
    <property type="molecule type" value="Genomic_DNA"/>
</dbReference>
<organism evidence="1 2">
    <name type="scientific">Triplophysa rosa</name>
    <name type="common">Cave loach</name>
    <dbReference type="NCBI Taxonomy" id="992332"/>
    <lineage>
        <taxon>Eukaryota</taxon>
        <taxon>Metazoa</taxon>
        <taxon>Chordata</taxon>
        <taxon>Craniata</taxon>
        <taxon>Vertebrata</taxon>
        <taxon>Euteleostomi</taxon>
        <taxon>Actinopterygii</taxon>
        <taxon>Neopterygii</taxon>
        <taxon>Teleostei</taxon>
        <taxon>Ostariophysi</taxon>
        <taxon>Cypriniformes</taxon>
        <taxon>Nemacheilidae</taxon>
        <taxon>Triplophysa</taxon>
    </lineage>
</organism>
<sequence>MSKKKKEWRAEKDRLLSLSTEDRRKDYRGNYLALDKIPTWASQENSTVTEDEELKSFSLADKVSLYKGDITILEVDAIVNAGEPGQFEDFKDLSLHRDEVLFKSLA</sequence>
<comment type="caution">
    <text evidence="1">The sequence shown here is derived from an EMBL/GenBank/DDBJ whole genome shotgun (WGS) entry which is preliminary data.</text>
</comment>
<accession>A0A9W7WP76</accession>
<keyword evidence="2" id="KW-1185">Reference proteome</keyword>
<dbReference type="InterPro" id="IPR043472">
    <property type="entry name" value="Macro_dom-like"/>
</dbReference>
<evidence type="ECO:0000313" key="2">
    <source>
        <dbReference type="Proteomes" id="UP001059041"/>
    </source>
</evidence>
<reference evidence="1" key="1">
    <citation type="submission" date="2021-02" db="EMBL/GenBank/DDBJ databases">
        <title>Comparative genomics reveals that relaxation of natural selection precedes convergent phenotypic evolution of cavefish.</title>
        <authorList>
            <person name="Peng Z."/>
        </authorList>
    </citation>
    <scope>NUCLEOTIDE SEQUENCE</scope>
    <source>
        <tissue evidence="1">Muscle</tissue>
    </source>
</reference>
<dbReference type="SUPFAM" id="SSF52949">
    <property type="entry name" value="Macro domain-like"/>
    <property type="match status" value="1"/>
</dbReference>
<dbReference type="AlphaFoldDB" id="A0A9W7WP76"/>
<protein>
    <submittedName>
        <fullName evidence="1">O-acetyl-ADP-ribose deacetylase MACROD2</fullName>
    </submittedName>
</protein>
<proteinExistence type="predicted"/>
<dbReference type="Proteomes" id="UP001059041">
    <property type="component" value="Linkage Group LG9"/>
</dbReference>
<gene>
    <name evidence="1" type="ORF">IRJ41_020876</name>
</gene>
<name>A0A9W7WP76_TRIRA</name>